<dbReference type="Gene3D" id="1.20.1050.10">
    <property type="match status" value="1"/>
</dbReference>
<reference evidence="7" key="1">
    <citation type="submission" date="2025-08" db="UniProtKB">
        <authorList>
            <consortium name="Ensembl"/>
        </authorList>
    </citation>
    <scope>IDENTIFICATION</scope>
</reference>
<evidence type="ECO:0000313" key="8">
    <source>
        <dbReference type="Proteomes" id="UP000694569"/>
    </source>
</evidence>
<protein>
    <recommendedName>
        <fullName evidence="4">Glutathione S-transferase</fullName>
        <ecNumber evidence="4">2.5.1.18</ecNumber>
    </recommendedName>
    <alternativeName>
        <fullName evidence="4">GST class-pi</fullName>
    </alternativeName>
</protein>
<dbReference type="Pfam" id="PF02798">
    <property type="entry name" value="GST_N"/>
    <property type="match status" value="1"/>
</dbReference>
<comment type="subcellular location">
    <subcellularLocation>
        <location evidence="4">Cytoplasm</location>
    </subcellularLocation>
    <subcellularLocation>
        <location evidence="4">Mitochondrion</location>
    </subcellularLocation>
    <subcellularLocation>
        <location evidence="4">Nucleus</location>
    </subcellularLocation>
</comment>
<keyword evidence="3 4" id="KW-0808">Transferase</keyword>
<dbReference type="PRINTS" id="PR01268">
    <property type="entry name" value="GSTRNSFRASEP"/>
</dbReference>
<sequence>MSGYNGNYGHHSLHPSNLFNFNFSVSGYKIIYFDVRGRCEGMRILLADQGAEWNEEVLTFDQWLKGDQKAKAVFGQLPGFQDGDCVLYQSNAIMRYLARKHGVYGKDLVTQSRVDMMNDGVEDLRVKYLRMVYQNYEEGKEPYIQSLPAELKHFERALRENNNGQSFIVGNEISFADYNLVDLLHNHLVLAPECLKEFSLLSAYVERISSRPKIKAFLSSDAHKNRPINGNGKQ</sequence>
<dbReference type="SFLD" id="SFLDG01205">
    <property type="entry name" value="AMPS.1"/>
    <property type="match status" value="1"/>
</dbReference>
<dbReference type="GeneTree" id="ENSGT00940000162460"/>
<dbReference type="SUPFAM" id="SSF47616">
    <property type="entry name" value="GST C-terminal domain-like"/>
    <property type="match status" value="1"/>
</dbReference>
<feature type="domain" description="GST N-terminal" evidence="5">
    <location>
        <begin position="26"/>
        <end position="105"/>
    </location>
</feature>
<dbReference type="Gene3D" id="3.40.30.10">
    <property type="entry name" value="Glutaredoxin"/>
    <property type="match status" value="1"/>
</dbReference>
<dbReference type="InterPro" id="IPR036282">
    <property type="entry name" value="Glutathione-S-Trfase_C_sf"/>
</dbReference>
<proteinExistence type="inferred from homology"/>
<dbReference type="InterPro" id="IPR004046">
    <property type="entry name" value="GST_C"/>
</dbReference>
<evidence type="ECO:0000259" key="5">
    <source>
        <dbReference type="PROSITE" id="PS50404"/>
    </source>
</evidence>
<dbReference type="GO" id="GO:0006749">
    <property type="term" value="P:glutathione metabolic process"/>
    <property type="evidence" value="ECO:0007669"/>
    <property type="project" value="UniProtKB-UniRule"/>
</dbReference>
<evidence type="ECO:0000256" key="2">
    <source>
        <dbReference type="ARBA" id="ARBA00011738"/>
    </source>
</evidence>
<dbReference type="InterPro" id="IPR036249">
    <property type="entry name" value="Thioredoxin-like_sf"/>
</dbReference>
<name>A0A8C5W6F1_9ANUR</name>
<dbReference type="PANTHER" id="PTHR11571:SF141">
    <property type="entry name" value="GLUTATHIONE S-TRANSFERASE"/>
    <property type="match status" value="1"/>
</dbReference>
<dbReference type="PROSITE" id="PS50405">
    <property type="entry name" value="GST_CTER"/>
    <property type="match status" value="1"/>
</dbReference>
<dbReference type="InterPro" id="IPR003082">
    <property type="entry name" value="GST_pi"/>
</dbReference>
<dbReference type="GO" id="GO:0005829">
    <property type="term" value="C:cytosol"/>
    <property type="evidence" value="ECO:0007669"/>
    <property type="project" value="TreeGrafter"/>
</dbReference>
<comment type="subunit">
    <text evidence="2 4">Homodimer.</text>
</comment>
<dbReference type="OrthoDB" id="4951845at2759"/>
<evidence type="ECO:0000256" key="3">
    <source>
        <dbReference type="ARBA" id="ARBA00022679"/>
    </source>
</evidence>
<dbReference type="SFLD" id="SFLDS00019">
    <property type="entry name" value="Glutathione_Transferase_(cytos"/>
    <property type="match status" value="1"/>
</dbReference>
<keyword evidence="4" id="KW-0963">Cytoplasm</keyword>
<dbReference type="InterPro" id="IPR040079">
    <property type="entry name" value="Glutathione_S-Trfase"/>
</dbReference>
<evidence type="ECO:0000256" key="4">
    <source>
        <dbReference type="RuleBase" id="RU368105"/>
    </source>
</evidence>
<dbReference type="SFLD" id="SFLDG00363">
    <property type="entry name" value="AMPS_(cytGST):_Alpha-__Mu-__Pi"/>
    <property type="match status" value="1"/>
</dbReference>
<keyword evidence="4" id="KW-0496">Mitochondrion</keyword>
<dbReference type="InterPro" id="IPR004045">
    <property type="entry name" value="Glutathione_S-Trfase_N"/>
</dbReference>
<dbReference type="Proteomes" id="UP000694569">
    <property type="component" value="Unplaced"/>
</dbReference>
<dbReference type="FunFam" id="1.20.1050.10:FF:000047">
    <property type="entry name" value="Glutathione S-transferase P"/>
    <property type="match status" value="1"/>
</dbReference>
<dbReference type="CDD" id="cd03076">
    <property type="entry name" value="GST_N_Pi"/>
    <property type="match status" value="1"/>
</dbReference>
<evidence type="ECO:0000259" key="6">
    <source>
        <dbReference type="PROSITE" id="PS50405"/>
    </source>
</evidence>
<feature type="domain" description="GST C-terminal" evidence="6">
    <location>
        <begin position="107"/>
        <end position="228"/>
    </location>
</feature>
<dbReference type="PROSITE" id="PS50404">
    <property type="entry name" value="GST_NTER"/>
    <property type="match status" value="1"/>
</dbReference>
<keyword evidence="4" id="KW-0539">Nucleus</keyword>
<dbReference type="Ensembl" id="ENSLLET00000023890.1">
    <property type="protein sequence ID" value="ENSLLEP00000023016.1"/>
    <property type="gene ID" value="ENSLLEG00000014443.1"/>
</dbReference>
<dbReference type="PANTHER" id="PTHR11571">
    <property type="entry name" value="GLUTATHIONE S-TRANSFERASE"/>
    <property type="match status" value="1"/>
</dbReference>
<comment type="similarity">
    <text evidence="1 4">Belongs to the GST superfamily. Pi family.</text>
</comment>
<evidence type="ECO:0000313" key="7">
    <source>
        <dbReference type="Ensembl" id="ENSLLEP00000023016.1"/>
    </source>
</evidence>
<evidence type="ECO:0000256" key="1">
    <source>
        <dbReference type="ARBA" id="ARBA00007297"/>
    </source>
</evidence>
<dbReference type="InterPro" id="IPR050213">
    <property type="entry name" value="GST_superfamily"/>
</dbReference>
<dbReference type="CDD" id="cd03210">
    <property type="entry name" value="GST_C_Pi"/>
    <property type="match status" value="1"/>
</dbReference>
<dbReference type="InterPro" id="IPR010987">
    <property type="entry name" value="Glutathione-S-Trfase_C-like"/>
</dbReference>
<dbReference type="GO" id="GO:0005634">
    <property type="term" value="C:nucleus"/>
    <property type="evidence" value="ECO:0007669"/>
    <property type="project" value="UniProtKB-SubCell"/>
</dbReference>
<keyword evidence="8" id="KW-1185">Reference proteome</keyword>
<comment type="catalytic activity">
    <reaction evidence="4">
        <text>RX + glutathione = an S-substituted glutathione + a halide anion + H(+)</text>
        <dbReference type="Rhea" id="RHEA:16437"/>
        <dbReference type="ChEBI" id="CHEBI:15378"/>
        <dbReference type="ChEBI" id="CHEBI:16042"/>
        <dbReference type="ChEBI" id="CHEBI:17792"/>
        <dbReference type="ChEBI" id="CHEBI:57925"/>
        <dbReference type="ChEBI" id="CHEBI:90779"/>
        <dbReference type="EC" id="2.5.1.18"/>
    </reaction>
</comment>
<dbReference type="AlphaFoldDB" id="A0A8C5W6F1"/>
<dbReference type="EC" id="2.5.1.18" evidence="4"/>
<dbReference type="GO" id="GO:0005739">
    <property type="term" value="C:mitochondrion"/>
    <property type="evidence" value="ECO:0007669"/>
    <property type="project" value="UniProtKB-SubCell"/>
</dbReference>
<comment type="function">
    <text evidence="4">Conjugation of reduced glutathione to a wide number of exogenous and endogenous hydrophobic electrophiles.</text>
</comment>
<accession>A0A8C5W6F1</accession>
<organism evidence="7 8">
    <name type="scientific">Leptobrachium leishanense</name>
    <name type="common">Leishan spiny toad</name>
    <dbReference type="NCBI Taxonomy" id="445787"/>
    <lineage>
        <taxon>Eukaryota</taxon>
        <taxon>Metazoa</taxon>
        <taxon>Chordata</taxon>
        <taxon>Craniata</taxon>
        <taxon>Vertebrata</taxon>
        <taxon>Euteleostomi</taxon>
        <taxon>Amphibia</taxon>
        <taxon>Batrachia</taxon>
        <taxon>Anura</taxon>
        <taxon>Pelobatoidea</taxon>
        <taxon>Megophryidae</taxon>
        <taxon>Leptobrachium</taxon>
    </lineage>
</organism>
<dbReference type="GO" id="GO:0004364">
    <property type="term" value="F:glutathione transferase activity"/>
    <property type="evidence" value="ECO:0007669"/>
    <property type="project" value="UniProtKB-UniRule"/>
</dbReference>
<reference evidence="7" key="2">
    <citation type="submission" date="2025-09" db="UniProtKB">
        <authorList>
            <consortium name="Ensembl"/>
        </authorList>
    </citation>
    <scope>IDENTIFICATION</scope>
</reference>
<dbReference type="Pfam" id="PF14497">
    <property type="entry name" value="GST_C_3"/>
    <property type="match status" value="1"/>
</dbReference>
<dbReference type="SUPFAM" id="SSF52833">
    <property type="entry name" value="Thioredoxin-like"/>
    <property type="match status" value="1"/>
</dbReference>